<dbReference type="AlphaFoldDB" id="A0A9D2DK38"/>
<name>A0A9D2DK38_9ACTN</name>
<proteinExistence type="predicted"/>
<accession>A0A9D2DK38</accession>
<dbReference type="Proteomes" id="UP000824029">
    <property type="component" value="Unassembled WGS sequence"/>
</dbReference>
<reference evidence="1" key="1">
    <citation type="journal article" date="2021" name="PeerJ">
        <title>Extensive microbial diversity within the chicken gut microbiome revealed by metagenomics and culture.</title>
        <authorList>
            <person name="Gilroy R."/>
            <person name="Ravi A."/>
            <person name="Getino M."/>
            <person name="Pursley I."/>
            <person name="Horton D.L."/>
            <person name="Alikhan N.F."/>
            <person name="Baker D."/>
            <person name="Gharbi K."/>
            <person name="Hall N."/>
            <person name="Watson M."/>
            <person name="Adriaenssens E.M."/>
            <person name="Foster-Nyarko E."/>
            <person name="Jarju S."/>
            <person name="Secka A."/>
            <person name="Antonio M."/>
            <person name="Oren A."/>
            <person name="Chaudhuri R.R."/>
            <person name="La Ragione R."/>
            <person name="Hildebrand F."/>
            <person name="Pallen M.J."/>
        </authorList>
    </citation>
    <scope>NUCLEOTIDE SEQUENCE</scope>
    <source>
        <strain evidence="1">ChiHecolR3B27-1887</strain>
    </source>
</reference>
<comment type="caution">
    <text evidence="1">The sequence shown here is derived from an EMBL/GenBank/DDBJ whole genome shotgun (WGS) entry which is preliminary data.</text>
</comment>
<gene>
    <name evidence="1" type="ORF">IAA22_05115</name>
</gene>
<dbReference type="EMBL" id="DXBZ01000096">
    <property type="protein sequence ID" value="HIZ18468.1"/>
    <property type="molecule type" value="Genomic_DNA"/>
</dbReference>
<organism evidence="1 2">
    <name type="scientific">Candidatus Olsenella stercoravium</name>
    <dbReference type="NCBI Taxonomy" id="2838713"/>
    <lineage>
        <taxon>Bacteria</taxon>
        <taxon>Bacillati</taxon>
        <taxon>Actinomycetota</taxon>
        <taxon>Coriobacteriia</taxon>
        <taxon>Coriobacteriales</taxon>
        <taxon>Atopobiaceae</taxon>
        <taxon>Olsenella</taxon>
    </lineage>
</organism>
<protein>
    <submittedName>
        <fullName evidence="1">Uncharacterized protein</fullName>
    </submittedName>
</protein>
<evidence type="ECO:0000313" key="1">
    <source>
        <dbReference type="EMBL" id="HIZ18468.1"/>
    </source>
</evidence>
<reference evidence="1" key="2">
    <citation type="submission" date="2021-04" db="EMBL/GenBank/DDBJ databases">
        <authorList>
            <person name="Gilroy R."/>
        </authorList>
    </citation>
    <scope>NUCLEOTIDE SEQUENCE</scope>
    <source>
        <strain evidence="1">ChiHecolR3B27-1887</strain>
    </source>
</reference>
<sequence>MPTDEERREAAERLREIRPSKGGHIKWWEIAQALGLKQPAGWFGWEKFEPDSVNHLADLIEPSEPEVRCVAEVKVDGEQLEKLVHDAVVKLTGIDRDALLALADELEEETGSVCGVCMGKTARRIREACGEVVG</sequence>
<evidence type="ECO:0000313" key="2">
    <source>
        <dbReference type="Proteomes" id="UP000824029"/>
    </source>
</evidence>